<accession>A0A174L2L2</accession>
<sequence>MNDNMDVKTWKAYCELYEKIGKKIDQNIMQVFDNGIKCFSSYLCHANPEYVYSTTYLQQFNEEFWKFIEAFYEKYKIVDGLFSIGEEYPNVSIKIDKYWLLETDEKGESNRRTLSGPDLICDDKIKIECAVLYNMRRYISRQIYEMKNIDSRLKEIRKELKLFLDKYSSKKSEGD</sequence>
<evidence type="ECO:0000313" key="2">
    <source>
        <dbReference type="Proteomes" id="UP000095679"/>
    </source>
</evidence>
<dbReference type="EMBL" id="CYZL01000049">
    <property type="protein sequence ID" value="CUP16916.1"/>
    <property type="molecule type" value="Genomic_DNA"/>
</dbReference>
<proteinExistence type="predicted"/>
<evidence type="ECO:0000313" key="1">
    <source>
        <dbReference type="EMBL" id="CUP16916.1"/>
    </source>
</evidence>
<dbReference type="RefSeq" id="WP_055300025.1">
    <property type="nucleotide sequence ID" value="NZ_BLYK01000082.1"/>
</dbReference>
<organism evidence="1 2">
    <name type="scientific">Anaerobutyricum hallii</name>
    <dbReference type="NCBI Taxonomy" id="39488"/>
    <lineage>
        <taxon>Bacteria</taxon>
        <taxon>Bacillati</taxon>
        <taxon>Bacillota</taxon>
        <taxon>Clostridia</taxon>
        <taxon>Lachnospirales</taxon>
        <taxon>Lachnospiraceae</taxon>
        <taxon>Anaerobutyricum</taxon>
    </lineage>
</organism>
<dbReference type="Proteomes" id="UP000095679">
    <property type="component" value="Unassembled WGS sequence"/>
</dbReference>
<name>A0A174L2L2_9FIRM</name>
<reference evidence="1 2" key="1">
    <citation type="submission" date="2015-09" db="EMBL/GenBank/DDBJ databases">
        <authorList>
            <consortium name="Pathogen Informatics"/>
        </authorList>
    </citation>
    <scope>NUCLEOTIDE SEQUENCE [LARGE SCALE GENOMIC DNA]</scope>
    <source>
        <strain evidence="1 2">2789STDY5834835</strain>
    </source>
</reference>
<gene>
    <name evidence="1" type="ORF">ERS852450_03198</name>
</gene>
<dbReference type="AlphaFoldDB" id="A0A174L2L2"/>
<protein>
    <submittedName>
        <fullName evidence="1">Uncharacterized protein</fullName>
    </submittedName>
</protein>